<proteinExistence type="predicted"/>
<dbReference type="HOGENOM" id="CLU_1602934_0_0_1"/>
<keyword evidence="3" id="KW-1185">Reference proteome</keyword>
<name>A0A0C3BQ46_HEBCY</name>
<reference evidence="2 3" key="1">
    <citation type="submission" date="2014-04" db="EMBL/GenBank/DDBJ databases">
        <authorList>
            <consortium name="DOE Joint Genome Institute"/>
            <person name="Kuo A."/>
            <person name="Gay G."/>
            <person name="Dore J."/>
            <person name="Kohler A."/>
            <person name="Nagy L.G."/>
            <person name="Floudas D."/>
            <person name="Copeland A."/>
            <person name="Barry K.W."/>
            <person name="Cichocki N."/>
            <person name="Veneault-Fourrey C."/>
            <person name="LaButti K."/>
            <person name="Lindquist E.A."/>
            <person name="Lipzen A."/>
            <person name="Lundell T."/>
            <person name="Morin E."/>
            <person name="Murat C."/>
            <person name="Sun H."/>
            <person name="Tunlid A."/>
            <person name="Henrissat B."/>
            <person name="Grigoriev I.V."/>
            <person name="Hibbett D.S."/>
            <person name="Martin F."/>
            <person name="Nordberg H.P."/>
            <person name="Cantor M.N."/>
            <person name="Hua S.X."/>
        </authorList>
    </citation>
    <scope>NUCLEOTIDE SEQUENCE [LARGE SCALE GENOMIC DNA]</scope>
    <source>
        <strain evidence="3">h7</strain>
    </source>
</reference>
<evidence type="ECO:0000256" key="1">
    <source>
        <dbReference type="SAM" id="MobiDB-lite"/>
    </source>
</evidence>
<dbReference type="AlphaFoldDB" id="A0A0C3BQ46"/>
<reference evidence="3" key="2">
    <citation type="submission" date="2015-01" db="EMBL/GenBank/DDBJ databases">
        <title>Evolutionary Origins and Diversification of the Mycorrhizal Mutualists.</title>
        <authorList>
            <consortium name="DOE Joint Genome Institute"/>
            <consortium name="Mycorrhizal Genomics Consortium"/>
            <person name="Kohler A."/>
            <person name="Kuo A."/>
            <person name="Nagy L.G."/>
            <person name="Floudas D."/>
            <person name="Copeland A."/>
            <person name="Barry K.W."/>
            <person name="Cichocki N."/>
            <person name="Veneault-Fourrey C."/>
            <person name="LaButti K."/>
            <person name="Lindquist E.A."/>
            <person name="Lipzen A."/>
            <person name="Lundell T."/>
            <person name="Morin E."/>
            <person name="Murat C."/>
            <person name="Riley R."/>
            <person name="Ohm R."/>
            <person name="Sun H."/>
            <person name="Tunlid A."/>
            <person name="Henrissat B."/>
            <person name="Grigoriev I.V."/>
            <person name="Hibbett D.S."/>
            <person name="Martin F."/>
        </authorList>
    </citation>
    <scope>NUCLEOTIDE SEQUENCE [LARGE SCALE GENOMIC DNA]</scope>
    <source>
        <strain evidence="3">h7</strain>
    </source>
</reference>
<dbReference type="EMBL" id="KN831789">
    <property type="protein sequence ID" value="KIM38775.1"/>
    <property type="molecule type" value="Genomic_DNA"/>
</dbReference>
<feature type="compositionally biased region" description="Low complexity" evidence="1">
    <location>
        <begin position="30"/>
        <end position="46"/>
    </location>
</feature>
<feature type="compositionally biased region" description="Polar residues" evidence="1">
    <location>
        <begin position="82"/>
        <end position="107"/>
    </location>
</feature>
<evidence type="ECO:0000313" key="2">
    <source>
        <dbReference type="EMBL" id="KIM38775.1"/>
    </source>
</evidence>
<feature type="region of interest" description="Disordered" evidence="1">
    <location>
        <begin position="24"/>
        <end position="48"/>
    </location>
</feature>
<feature type="compositionally biased region" description="Polar residues" evidence="1">
    <location>
        <begin position="66"/>
        <end position="75"/>
    </location>
</feature>
<dbReference type="OrthoDB" id="3063246at2759"/>
<organism evidence="2 3">
    <name type="scientific">Hebeloma cylindrosporum</name>
    <dbReference type="NCBI Taxonomy" id="76867"/>
    <lineage>
        <taxon>Eukaryota</taxon>
        <taxon>Fungi</taxon>
        <taxon>Dikarya</taxon>
        <taxon>Basidiomycota</taxon>
        <taxon>Agaricomycotina</taxon>
        <taxon>Agaricomycetes</taxon>
        <taxon>Agaricomycetidae</taxon>
        <taxon>Agaricales</taxon>
        <taxon>Agaricineae</taxon>
        <taxon>Hymenogastraceae</taxon>
        <taxon>Hebeloma</taxon>
    </lineage>
</organism>
<evidence type="ECO:0000313" key="3">
    <source>
        <dbReference type="Proteomes" id="UP000053424"/>
    </source>
</evidence>
<sequence>MAEERLPTSRLFSKGFLKKQVKRLKEMFNRPQSRSSSSQPSASAQQIHEGEISSVQHTIISLGDQGPSSSVTVTQQDHRTSVCPSSDGAASSSPLQDHGTVGNNPANPTGIARSAVKDSAAVAFSFTTMLLKRLPDVVDINPAKIALGITKLVLQIRDVRSGSSHR</sequence>
<gene>
    <name evidence="2" type="ORF">M413DRAFT_420191</name>
</gene>
<accession>A0A0C3BQ46</accession>
<dbReference type="Proteomes" id="UP000053424">
    <property type="component" value="Unassembled WGS sequence"/>
</dbReference>
<feature type="region of interest" description="Disordered" evidence="1">
    <location>
        <begin position="61"/>
        <end position="110"/>
    </location>
</feature>
<protein>
    <submittedName>
        <fullName evidence="2">Uncharacterized protein</fullName>
    </submittedName>
</protein>